<dbReference type="CDD" id="cd04301">
    <property type="entry name" value="NAT_SF"/>
    <property type="match status" value="1"/>
</dbReference>
<protein>
    <submittedName>
        <fullName evidence="2">GNAT family N-acetyltransferase</fullName>
    </submittedName>
</protein>
<accession>A0A9D1J5C3</accession>
<dbReference type="AlphaFoldDB" id="A0A9D1J5C3"/>
<evidence type="ECO:0000313" key="3">
    <source>
        <dbReference type="Proteomes" id="UP000824241"/>
    </source>
</evidence>
<dbReference type="SUPFAM" id="SSF55729">
    <property type="entry name" value="Acyl-CoA N-acyltransferases (Nat)"/>
    <property type="match status" value="1"/>
</dbReference>
<dbReference type="Gene3D" id="3.40.630.30">
    <property type="match status" value="1"/>
</dbReference>
<sequence>MDFIEIKSEFLNDLMALQKAYKAEIGECAPTSAELESLKSAIEKEQIHFYGCICDHALIACCSICYTYSTFHYGRSGVLEDFYIRPEYRHKGIARKLVSFAYKQSGVGSLTVGCADCDMQMYQSIGFRVTLGNMLAYGE</sequence>
<dbReference type="GO" id="GO:0016747">
    <property type="term" value="F:acyltransferase activity, transferring groups other than amino-acyl groups"/>
    <property type="evidence" value="ECO:0007669"/>
    <property type="project" value="InterPro"/>
</dbReference>
<dbReference type="InterPro" id="IPR016181">
    <property type="entry name" value="Acyl_CoA_acyltransferase"/>
</dbReference>
<evidence type="ECO:0000259" key="1">
    <source>
        <dbReference type="PROSITE" id="PS51186"/>
    </source>
</evidence>
<dbReference type="InterPro" id="IPR000182">
    <property type="entry name" value="GNAT_dom"/>
</dbReference>
<gene>
    <name evidence="2" type="ORF">IAB37_08800</name>
</gene>
<feature type="domain" description="N-acetyltransferase" evidence="1">
    <location>
        <begin position="4"/>
        <end position="139"/>
    </location>
</feature>
<dbReference type="Pfam" id="PF13508">
    <property type="entry name" value="Acetyltransf_7"/>
    <property type="match status" value="1"/>
</dbReference>
<name>A0A9D1J5C3_9FIRM</name>
<comment type="caution">
    <text evidence="2">The sequence shown here is derived from an EMBL/GenBank/DDBJ whole genome shotgun (WGS) entry which is preliminary data.</text>
</comment>
<dbReference type="Proteomes" id="UP000824241">
    <property type="component" value="Unassembled WGS sequence"/>
</dbReference>
<dbReference type="EMBL" id="DVHA01000287">
    <property type="protein sequence ID" value="HIR61656.1"/>
    <property type="molecule type" value="Genomic_DNA"/>
</dbReference>
<organism evidence="2 3">
    <name type="scientific">Candidatus Faecivivens stercoravium</name>
    <dbReference type="NCBI Taxonomy" id="2840803"/>
    <lineage>
        <taxon>Bacteria</taxon>
        <taxon>Bacillati</taxon>
        <taxon>Bacillota</taxon>
        <taxon>Clostridia</taxon>
        <taxon>Eubacteriales</taxon>
        <taxon>Oscillospiraceae</taxon>
        <taxon>Oscillospiraceae incertae sedis</taxon>
        <taxon>Candidatus Faecivivens</taxon>
    </lineage>
</organism>
<reference evidence="2" key="2">
    <citation type="journal article" date="2021" name="PeerJ">
        <title>Extensive microbial diversity within the chicken gut microbiome revealed by metagenomics and culture.</title>
        <authorList>
            <person name="Gilroy R."/>
            <person name="Ravi A."/>
            <person name="Getino M."/>
            <person name="Pursley I."/>
            <person name="Horton D.L."/>
            <person name="Alikhan N.F."/>
            <person name="Baker D."/>
            <person name="Gharbi K."/>
            <person name="Hall N."/>
            <person name="Watson M."/>
            <person name="Adriaenssens E.M."/>
            <person name="Foster-Nyarko E."/>
            <person name="Jarju S."/>
            <person name="Secka A."/>
            <person name="Antonio M."/>
            <person name="Oren A."/>
            <person name="Chaudhuri R.R."/>
            <person name="La Ragione R."/>
            <person name="Hildebrand F."/>
            <person name="Pallen M.J."/>
        </authorList>
    </citation>
    <scope>NUCLEOTIDE SEQUENCE</scope>
    <source>
        <strain evidence="2">CHK189-12415</strain>
    </source>
</reference>
<evidence type="ECO:0000313" key="2">
    <source>
        <dbReference type="EMBL" id="HIR61656.1"/>
    </source>
</evidence>
<proteinExistence type="predicted"/>
<reference evidence="2" key="1">
    <citation type="submission" date="2020-10" db="EMBL/GenBank/DDBJ databases">
        <authorList>
            <person name="Gilroy R."/>
        </authorList>
    </citation>
    <scope>NUCLEOTIDE SEQUENCE</scope>
    <source>
        <strain evidence="2">CHK189-12415</strain>
    </source>
</reference>
<dbReference type="PROSITE" id="PS51186">
    <property type="entry name" value="GNAT"/>
    <property type="match status" value="1"/>
</dbReference>